<evidence type="ECO:0000256" key="5">
    <source>
        <dbReference type="ARBA" id="ARBA00022691"/>
    </source>
</evidence>
<dbReference type="Proteomes" id="UP000030003">
    <property type="component" value="Unassembled WGS sequence"/>
</dbReference>
<dbReference type="PANTHER" id="PTHR47816">
    <property type="entry name" value="RIBOSOMAL RNA SMALL SUBUNIT METHYLTRANSFERASE C"/>
    <property type="match status" value="1"/>
</dbReference>
<dbReference type="GO" id="GO:0006364">
    <property type="term" value="P:rRNA processing"/>
    <property type="evidence" value="ECO:0007669"/>
    <property type="project" value="UniProtKB-KW"/>
</dbReference>
<dbReference type="Gene3D" id="3.40.50.150">
    <property type="entry name" value="Vaccinia Virus protein VP39"/>
    <property type="match status" value="2"/>
</dbReference>
<keyword evidence="3" id="KW-0489">Methyltransferase</keyword>
<dbReference type="CDD" id="cd02440">
    <property type="entry name" value="AdoMet_MTases"/>
    <property type="match status" value="1"/>
</dbReference>
<dbReference type="SUPFAM" id="SSF53335">
    <property type="entry name" value="S-adenosyl-L-methionine-dependent methyltransferases"/>
    <property type="match status" value="1"/>
</dbReference>
<gene>
    <name evidence="7" type="ORF">N791_11525</name>
</gene>
<keyword evidence="5" id="KW-0949">S-adenosyl-L-methionine</keyword>
<evidence type="ECO:0000259" key="6">
    <source>
        <dbReference type="Pfam" id="PF05175"/>
    </source>
</evidence>
<evidence type="ECO:0000313" key="7">
    <source>
        <dbReference type="EMBL" id="KGO99146.1"/>
    </source>
</evidence>
<dbReference type="GO" id="GO:0008170">
    <property type="term" value="F:N-methyltransferase activity"/>
    <property type="evidence" value="ECO:0007669"/>
    <property type="project" value="UniProtKB-ARBA"/>
</dbReference>
<dbReference type="STRING" id="1385515.GCA_000423325_01659"/>
<sequence length="351" mass="37594">MTGNDDLLETLLLPFDQRALTWPEDGGALFLGARAGAPLQRRPLPGLVCAQDFRPEVDALRRAGLPLVDAADGGRYPLVLLLPPRQRERARTLYASALDRLAPGGRVLACVANNEGARSAEEDLRTLAGPLSSLSKNKARAFWTGPLDGAGDSAVDQTVLAEWRGLDAPREVAGGRFRSRPGVFAWDRVDPASALLASHLRAGLKGRAADLGAGFGYLSVELLERCPGITALDLYEADARALELARGNLAPFADRAQLGFHWHDVTTGLPSRYDVIVSNPPFHGQGRAERPDLGRAFIAAAAAALAPGGSLWLVANRHLPYEAALGSGFDQVETVAQRQGFKVVHARRGRR</sequence>
<proteinExistence type="predicted"/>
<accession>A0A0A0MBT8</accession>
<reference evidence="7 8" key="1">
    <citation type="submission" date="2013-08" db="EMBL/GenBank/DDBJ databases">
        <title>Genomic analysis of Lysobacter defluvii.</title>
        <authorList>
            <person name="Wang Q."/>
            <person name="Wang G."/>
        </authorList>
    </citation>
    <scope>NUCLEOTIDE SEQUENCE [LARGE SCALE GENOMIC DNA]</scope>
    <source>
        <strain evidence="7 8">IMMIB APB-9</strain>
    </source>
</reference>
<dbReference type="GO" id="GO:0008757">
    <property type="term" value="F:S-adenosylmethionine-dependent methyltransferase activity"/>
    <property type="evidence" value="ECO:0007669"/>
    <property type="project" value="InterPro"/>
</dbReference>
<dbReference type="InterPro" id="IPR002052">
    <property type="entry name" value="DNA_methylase_N6_adenine_CS"/>
</dbReference>
<dbReference type="AlphaFoldDB" id="A0A0A0MBT8"/>
<protein>
    <recommendedName>
        <fullName evidence="6">Methyltransferase small domain-containing protein</fullName>
    </recommendedName>
</protein>
<keyword evidence="1" id="KW-0963">Cytoplasm</keyword>
<feature type="domain" description="Methyltransferase small" evidence="6">
    <location>
        <begin position="176"/>
        <end position="344"/>
    </location>
</feature>
<keyword evidence="8" id="KW-1185">Reference proteome</keyword>
<evidence type="ECO:0000256" key="2">
    <source>
        <dbReference type="ARBA" id="ARBA00022552"/>
    </source>
</evidence>
<evidence type="ECO:0000256" key="3">
    <source>
        <dbReference type="ARBA" id="ARBA00022603"/>
    </source>
</evidence>
<dbReference type="PROSITE" id="PS00092">
    <property type="entry name" value="N6_MTASE"/>
    <property type="match status" value="1"/>
</dbReference>
<dbReference type="GO" id="GO:0032259">
    <property type="term" value="P:methylation"/>
    <property type="evidence" value="ECO:0007669"/>
    <property type="project" value="UniProtKB-KW"/>
</dbReference>
<dbReference type="InterPro" id="IPR046977">
    <property type="entry name" value="RsmC/RlmG"/>
</dbReference>
<keyword evidence="2" id="KW-0698">rRNA processing</keyword>
<organism evidence="7 8">
    <name type="scientific">Lysobacter defluvii IMMIB APB-9 = DSM 18482</name>
    <dbReference type="NCBI Taxonomy" id="1385515"/>
    <lineage>
        <taxon>Bacteria</taxon>
        <taxon>Pseudomonadati</taxon>
        <taxon>Pseudomonadota</taxon>
        <taxon>Gammaproteobacteria</taxon>
        <taxon>Lysobacterales</taxon>
        <taxon>Lysobacteraceae</taxon>
        <taxon>Novilysobacter</taxon>
    </lineage>
</organism>
<evidence type="ECO:0000256" key="4">
    <source>
        <dbReference type="ARBA" id="ARBA00022679"/>
    </source>
</evidence>
<comment type="caution">
    <text evidence="7">The sequence shown here is derived from an EMBL/GenBank/DDBJ whole genome shotgun (WGS) entry which is preliminary data.</text>
</comment>
<dbReference type="InterPro" id="IPR007848">
    <property type="entry name" value="Small_mtfrase_dom"/>
</dbReference>
<evidence type="ECO:0000313" key="8">
    <source>
        <dbReference type="Proteomes" id="UP000030003"/>
    </source>
</evidence>
<dbReference type="InterPro" id="IPR029063">
    <property type="entry name" value="SAM-dependent_MTases_sf"/>
</dbReference>
<keyword evidence="4" id="KW-0808">Transferase</keyword>
<dbReference type="PANTHER" id="PTHR47816:SF4">
    <property type="entry name" value="RIBOSOMAL RNA SMALL SUBUNIT METHYLTRANSFERASE C"/>
    <property type="match status" value="1"/>
</dbReference>
<dbReference type="eggNOG" id="COG2813">
    <property type="taxonomic scope" value="Bacteria"/>
</dbReference>
<evidence type="ECO:0000256" key="1">
    <source>
        <dbReference type="ARBA" id="ARBA00022490"/>
    </source>
</evidence>
<dbReference type="Pfam" id="PF05175">
    <property type="entry name" value="MTS"/>
    <property type="match status" value="1"/>
</dbReference>
<name>A0A0A0MBT8_9GAMM</name>
<dbReference type="GO" id="GO:0003676">
    <property type="term" value="F:nucleic acid binding"/>
    <property type="evidence" value="ECO:0007669"/>
    <property type="project" value="InterPro"/>
</dbReference>
<dbReference type="EMBL" id="AVBH01000029">
    <property type="protein sequence ID" value="KGO99146.1"/>
    <property type="molecule type" value="Genomic_DNA"/>
</dbReference>